<feature type="domain" description="VanZ-like" evidence="2">
    <location>
        <begin position="33"/>
        <end position="120"/>
    </location>
</feature>
<feature type="transmembrane region" description="Helical" evidence="1">
    <location>
        <begin position="20"/>
        <end position="47"/>
    </location>
</feature>
<dbReference type="EMBL" id="MFAZ01000021">
    <property type="protein sequence ID" value="OGD87061.1"/>
    <property type="molecule type" value="Genomic_DNA"/>
</dbReference>
<evidence type="ECO:0000313" key="3">
    <source>
        <dbReference type="EMBL" id="OGD87061.1"/>
    </source>
</evidence>
<feature type="transmembrane region" description="Helical" evidence="1">
    <location>
        <begin position="103"/>
        <end position="120"/>
    </location>
</feature>
<dbReference type="Proteomes" id="UP000179102">
    <property type="component" value="Unassembled WGS sequence"/>
</dbReference>
<name>A0A1F5G5C6_9BACT</name>
<reference evidence="3 4" key="1">
    <citation type="journal article" date="2016" name="Nat. Commun.">
        <title>Thousands of microbial genomes shed light on interconnected biogeochemical processes in an aquifer system.</title>
        <authorList>
            <person name="Anantharaman K."/>
            <person name="Brown C.T."/>
            <person name="Hug L.A."/>
            <person name="Sharon I."/>
            <person name="Castelle C.J."/>
            <person name="Probst A.J."/>
            <person name="Thomas B.C."/>
            <person name="Singh A."/>
            <person name="Wilkins M.J."/>
            <person name="Karaoz U."/>
            <person name="Brodie E.L."/>
            <person name="Williams K.H."/>
            <person name="Hubbard S.S."/>
            <person name="Banfield J.F."/>
        </authorList>
    </citation>
    <scope>NUCLEOTIDE SEQUENCE [LARGE SCALE GENOMIC DNA]</scope>
</reference>
<keyword evidence="1" id="KW-1133">Transmembrane helix</keyword>
<proteinExistence type="predicted"/>
<dbReference type="AlphaFoldDB" id="A0A1F5G5C6"/>
<comment type="caution">
    <text evidence="3">The sequence shown here is derived from an EMBL/GenBank/DDBJ whole genome shotgun (WGS) entry which is preliminary data.</text>
</comment>
<accession>A0A1F5G5C6</accession>
<protein>
    <recommendedName>
        <fullName evidence="2">VanZ-like domain-containing protein</fullName>
    </recommendedName>
</protein>
<keyword evidence="1" id="KW-0472">Membrane</keyword>
<feature type="transmembrane region" description="Helical" evidence="1">
    <location>
        <begin position="59"/>
        <end position="83"/>
    </location>
</feature>
<dbReference type="Pfam" id="PF04892">
    <property type="entry name" value="VanZ"/>
    <property type="match status" value="1"/>
</dbReference>
<sequence length="130" mass="14727">MTSIERFFETKSKVAAWLPPVLWAGVIFTLSTINNPIASQFFVWDFIIKKIAHVTEYAILYILLLRATRGNYALSLIITFLYSISDEVHQGFVPGRSPAVYDIGLDMSGAAIAGYAIWKLKLHPQRKHKK</sequence>
<keyword evidence="1" id="KW-0812">Transmembrane</keyword>
<evidence type="ECO:0000259" key="2">
    <source>
        <dbReference type="Pfam" id="PF04892"/>
    </source>
</evidence>
<gene>
    <name evidence="3" type="ORF">A2870_02800</name>
</gene>
<dbReference type="STRING" id="1797711.A2870_02800"/>
<dbReference type="InterPro" id="IPR006976">
    <property type="entry name" value="VanZ-like"/>
</dbReference>
<dbReference type="NCBIfam" id="NF037970">
    <property type="entry name" value="vanZ_1"/>
    <property type="match status" value="1"/>
</dbReference>
<evidence type="ECO:0000313" key="4">
    <source>
        <dbReference type="Proteomes" id="UP000179102"/>
    </source>
</evidence>
<evidence type="ECO:0000256" key="1">
    <source>
        <dbReference type="SAM" id="Phobius"/>
    </source>
</evidence>
<organism evidence="3 4">
    <name type="scientific">Candidatus Curtissbacteria bacterium RIFCSPHIGHO2_01_FULL_41_11</name>
    <dbReference type="NCBI Taxonomy" id="1797711"/>
    <lineage>
        <taxon>Bacteria</taxon>
        <taxon>Candidatus Curtissiibacteriota</taxon>
    </lineage>
</organism>